<dbReference type="Proteomes" id="UP000689195">
    <property type="component" value="Unassembled WGS sequence"/>
</dbReference>
<dbReference type="InterPro" id="IPR019309">
    <property type="entry name" value="WASHC3"/>
</dbReference>
<evidence type="ECO:0000256" key="2">
    <source>
        <dbReference type="SAM" id="MobiDB-lite"/>
    </source>
</evidence>
<dbReference type="Pfam" id="PF10152">
    <property type="entry name" value="CCDC53"/>
    <property type="match status" value="1"/>
</dbReference>
<feature type="compositionally biased region" description="Pro residues" evidence="2">
    <location>
        <begin position="103"/>
        <end position="113"/>
    </location>
</feature>
<protein>
    <submittedName>
        <fullName evidence="3">Uncharacterized protein</fullName>
    </submittedName>
</protein>
<dbReference type="GO" id="GO:0030041">
    <property type="term" value="P:actin filament polymerization"/>
    <property type="evidence" value="ECO:0007669"/>
    <property type="project" value="TreeGrafter"/>
</dbReference>
<dbReference type="PANTHER" id="PTHR13015:SF0">
    <property type="entry name" value="WASH COMPLEX SUBUNIT 3"/>
    <property type="match status" value="1"/>
</dbReference>
<comment type="similarity">
    <text evidence="1">Belongs to the CCDC53 family.</text>
</comment>
<dbReference type="EMBL" id="CAJJDO010000062">
    <property type="protein sequence ID" value="CAD8175025.1"/>
    <property type="molecule type" value="Genomic_DNA"/>
</dbReference>
<feature type="region of interest" description="Disordered" evidence="2">
    <location>
        <begin position="87"/>
        <end position="160"/>
    </location>
</feature>
<dbReference type="GO" id="GO:0006887">
    <property type="term" value="P:exocytosis"/>
    <property type="evidence" value="ECO:0007669"/>
    <property type="project" value="TreeGrafter"/>
</dbReference>
<dbReference type="AlphaFoldDB" id="A0A8S1VF71"/>
<keyword evidence="4" id="KW-1185">Reference proteome</keyword>
<proteinExistence type="inferred from homology"/>
<dbReference type="GO" id="GO:0071203">
    <property type="term" value="C:WASH complex"/>
    <property type="evidence" value="ECO:0007669"/>
    <property type="project" value="InterPro"/>
</dbReference>
<feature type="compositionally biased region" description="Low complexity" evidence="2">
    <location>
        <begin position="87"/>
        <end position="102"/>
    </location>
</feature>
<evidence type="ECO:0000313" key="4">
    <source>
        <dbReference type="Proteomes" id="UP000689195"/>
    </source>
</evidence>
<sequence>MESFIDLTQLEPIPYKNTIAVLNEYMLQNIDFLNKFGHFNENKLFEMEVVLDEIESKVLLLEKKLESVPPEFLNGLVVPPLQQQLQVAQPQSVQQQNEQNNAIPPPPPPPPPQNYQQAVQNQDASYAAVPPPSQMEQQQVQQEEQVQEEQPQQQEEVEDERLDKYKKLLSYGVNAQQLKMKMQMEGLDPNLLDKYLT</sequence>
<evidence type="ECO:0000256" key="1">
    <source>
        <dbReference type="ARBA" id="ARBA00006290"/>
    </source>
</evidence>
<comment type="caution">
    <text evidence="3">The sequence shown here is derived from an EMBL/GenBank/DDBJ whole genome shotgun (WGS) entry which is preliminary data.</text>
</comment>
<dbReference type="PANTHER" id="PTHR13015">
    <property type="entry name" value="PROTEIN AD-016-RELATED"/>
    <property type="match status" value="1"/>
</dbReference>
<gene>
    <name evidence="3" type="ORF">PPENT_87.1.T0620120</name>
</gene>
<organism evidence="3 4">
    <name type="scientific">Paramecium pentaurelia</name>
    <dbReference type="NCBI Taxonomy" id="43138"/>
    <lineage>
        <taxon>Eukaryota</taxon>
        <taxon>Sar</taxon>
        <taxon>Alveolata</taxon>
        <taxon>Ciliophora</taxon>
        <taxon>Intramacronucleata</taxon>
        <taxon>Oligohymenophorea</taxon>
        <taxon>Peniculida</taxon>
        <taxon>Parameciidae</taxon>
        <taxon>Paramecium</taxon>
    </lineage>
</organism>
<reference evidence="3" key="1">
    <citation type="submission" date="2021-01" db="EMBL/GenBank/DDBJ databases">
        <authorList>
            <consortium name="Genoscope - CEA"/>
            <person name="William W."/>
        </authorList>
    </citation>
    <scope>NUCLEOTIDE SEQUENCE</scope>
</reference>
<name>A0A8S1VF71_9CILI</name>
<feature type="compositionally biased region" description="Low complexity" evidence="2">
    <location>
        <begin position="134"/>
        <end position="154"/>
    </location>
</feature>
<dbReference type="OrthoDB" id="268027at2759"/>
<evidence type="ECO:0000313" key="3">
    <source>
        <dbReference type="EMBL" id="CAD8175025.1"/>
    </source>
</evidence>
<accession>A0A8S1VF71</accession>